<evidence type="ECO:0000256" key="1">
    <source>
        <dbReference type="SAM" id="Phobius"/>
    </source>
</evidence>
<feature type="transmembrane region" description="Helical" evidence="1">
    <location>
        <begin position="6"/>
        <end position="28"/>
    </location>
</feature>
<dbReference type="RefSeq" id="WP_018747889.1">
    <property type="nucleotide sequence ID" value="NZ_BSOZ01000003.1"/>
</dbReference>
<keyword evidence="1" id="KW-1133">Transmembrane helix</keyword>
<accession>A0ABQ6BMQ5</accession>
<dbReference type="EMBL" id="BSOZ01000003">
    <property type="protein sequence ID" value="GLS03193.1"/>
    <property type="molecule type" value="Genomic_DNA"/>
</dbReference>
<evidence type="ECO:0008006" key="4">
    <source>
        <dbReference type="Google" id="ProtNLM"/>
    </source>
</evidence>
<reference evidence="3" key="1">
    <citation type="journal article" date="2019" name="Int. J. Syst. Evol. Microbiol.">
        <title>The Global Catalogue of Microorganisms (GCM) 10K type strain sequencing project: providing services to taxonomists for standard genome sequencing and annotation.</title>
        <authorList>
            <consortium name="The Broad Institute Genomics Platform"/>
            <consortium name="The Broad Institute Genome Sequencing Center for Infectious Disease"/>
            <person name="Wu L."/>
            <person name="Ma J."/>
        </authorList>
    </citation>
    <scope>NUCLEOTIDE SEQUENCE [LARGE SCALE GENOMIC DNA]</scope>
    <source>
        <strain evidence="3">NBRC 104970</strain>
    </source>
</reference>
<proteinExistence type="predicted"/>
<dbReference type="Proteomes" id="UP001156836">
    <property type="component" value="Unassembled WGS sequence"/>
</dbReference>
<sequence>MSEGLGTGGILTSINLVVTIVAASVGIWTKAKLDQADVVLKRVEAQTQESTERRAERESLERRQMSVYEAVVRSLESDDRRRQEVAMALVTSMLSDPLRHELLLVLTKSQVQEIKQAAVRTVQQEQLFKQEQPPVVVASAPRAQPQHPAEFSRYRFDVFWCERLGAAGQAQAARIGAALRDSGVAQARVRMLPDSINAQAGYRVTGYVIRADEGEEAVAAHLREVMGGAGVGGQAIQTTRSRQGTANYMSAFVCPA</sequence>
<keyword evidence="3" id="KW-1185">Reference proteome</keyword>
<protein>
    <recommendedName>
        <fullName evidence="4">SPOR domain-containing protein</fullName>
    </recommendedName>
</protein>
<keyword evidence="1" id="KW-0812">Transmembrane</keyword>
<evidence type="ECO:0000313" key="2">
    <source>
        <dbReference type="EMBL" id="GLS03193.1"/>
    </source>
</evidence>
<name>A0ABQ6BMQ5_9NEIS</name>
<evidence type="ECO:0000313" key="3">
    <source>
        <dbReference type="Proteomes" id="UP001156836"/>
    </source>
</evidence>
<keyword evidence="1" id="KW-0472">Membrane</keyword>
<comment type="caution">
    <text evidence="2">The sequence shown here is derived from an EMBL/GenBank/DDBJ whole genome shotgun (WGS) entry which is preliminary data.</text>
</comment>
<organism evidence="2 3">
    <name type="scientific">Chitiniphilus shinanonensis</name>
    <dbReference type="NCBI Taxonomy" id="553088"/>
    <lineage>
        <taxon>Bacteria</taxon>
        <taxon>Pseudomonadati</taxon>
        <taxon>Pseudomonadota</taxon>
        <taxon>Betaproteobacteria</taxon>
        <taxon>Neisseriales</taxon>
        <taxon>Chitinibacteraceae</taxon>
        <taxon>Chitiniphilus</taxon>
    </lineage>
</organism>
<gene>
    <name evidence="2" type="ORF">GCM10007860_03360</name>
</gene>